<dbReference type="Pfam" id="PF00196">
    <property type="entry name" value="GerE"/>
    <property type="match status" value="1"/>
</dbReference>
<dbReference type="PANTHER" id="PTHR16305:SF35">
    <property type="entry name" value="TRANSCRIPTIONAL ACTIVATOR DOMAIN"/>
    <property type="match status" value="1"/>
</dbReference>
<accession>A0A4V3GF09</accession>
<gene>
    <name evidence="5" type="ORF">EV653_7634</name>
</gene>
<evidence type="ECO:0000313" key="5">
    <source>
        <dbReference type="EMBL" id="TDW61073.1"/>
    </source>
</evidence>
<dbReference type="CDD" id="cd06170">
    <property type="entry name" value="LuxR_C_like"/>
    <property type="match status" value="1"/>
</dbReference>
<dbReference type="Proteomes" id="UP000295146">
    <property type="component" value="Unassembled WGS sequence"/>
</dbReference>
<evidence type="ECO:0000256" key="1">
    <source>
        <dbReference type="ARBA" id="ARBA00022741"/>
    </source>
</evidence>
<name>A0A4V3GF09_9ACTN</name>
<dbReference type="SUPFAM" id="SSF46894">
    <property type="entry name" value="C-terminal effector domain of the bipartite response regulators"/>
    <property type="match status" value="1"/>
</dbReference>
<dbReference type="GO" id="GO:0005737">
    <property type="term" value="C:cytoplasm"/>
    <property type="evidence" value="ECO:0007669"/>
    <property type="project" value="TreeGrafter"/>
</dbReference>
<keyword evidence="2" id="KW-0067">ATP-binding</keyword>
<evidence type="ECO:0000256" key="3">
    <source>
        <dbReference type="SAM" id="MobiDB-lite"/>
    </source>
</evidence>
<keyword evidence="6" id="KW-1185">Reference proteome</keyword>
<feature type="region of interest" description="Disordered" evidence="3">
    <location>
        <begin position="340"/>
        <end position="363"/>
    </location>
</feature>
<dbReference type="SUPFAM" id="SSF52540">
    <property type="entry name" value="P-loop containing nucleoside triphosphate hydrolases"/>
    <property type="match status" value="1"/>
</dbReference>
<dbReference type="Gene3D" id="3.40.50.300">
    <property type="entry name" value="P-loop containing nucleotide triphosphate hydrolases"/>
    <property type="match status" value="1"/>
</dbReference>
<dbReference type="SMART" id="SM00421">
    <property type="entry name" value="HTH_LUXR"/>
    <property type="match status" value="1"/>
</dbReference>
<evidence type="ECO:0000313" key="6">
    <source>
        <dbReference type="Proteomes" id="UP000295146"/>
    </source>
</evidence>
<dbReference type="Pfam" id="PF13191">
    <property type="entry name" value="AAA_16"/>
    <property type="match status" value="1"/>
</dbReference>
<dbReference type="GO" id="GO:0003677">
    <property type="term" value="F:DNA binding"/>
    <property type="evidence" value="ECO:0007669"/>
    <property type="project" value="InterPro"/>
</dbReference>
<dbReference type="InterPro" id="IPR036388">
    <property type="entry name" value="WH-like_DNA-bd_sf"/>
</dbReference>
<organism evidence="5 6">
    <name type="scientific">Kribbella pratensis</name>
    <dbReference type="NCBI Taxonomy" id="2512112"/>
    <lineage>
        <taxon>Bacteria</taxon>
        <taxon>Bacillati</taxon>
        <taxon>Actinomycetota</taxon>
        <taxon>Actinomycetes</taxon>
        <taxon>Propionibacteriales</taxon>
        <taxon>Kribbellaceae</taxon>
        <taxon>Kribbella</taxon>
    </lineage>
</organism>
<dbReference type="PROSITE" id="PS50043">
    <property type="entry name" value="HTH_LUXR_2"/>
    <property type="match status" value="1"/>
</dbReference>
<dbReference type="InterPro" id="IPR027417">
    <property type="entry name" value="P-loop_NTPase"/>
</dbReference>
<proteinExistence type="predicted"/>
<dbReference type="AlphaFoldDB" id="A0A4V3GF09"/>
<dbReference type="EMBL" id="SODP01000004">
    <property type="protein sequence ID" value="TDW61073.1"/>
    <property type="molecule type" value="Genomic_DNA"/>
</dbReference>
<dbReference type="InterPro" id="IPR041664">
    <property type="entry name" value="AAA_16"/>
</dbReference>
<dbReference type="GO" id="GO:0006355">
    <property type="term" value="P:regulation of DNA-templated transcription"/>
    <property type="evidence" value="ECO:0007669"/>
    <property type="project" value="InterPro"/>
</dbReference>
<dbReference type="PRINTS" id="PR00038">
    <property type="entry name" value="HTHLUXR"/>
</dbReference>
<dbReference type="PANTHER" id="PTHR16305">
    <property type="entry name" value="TESTICULAR SOLUBLE ADENYLYL CYCLASE"/>
    <property type="match status" value="1"/>
</dbReference>
<dbReference type="RefSeq" id="WP_134110805.1">
    <property type="nucleotide sequence ID" value="NZ_SODP01000004.1"/>
</dbReference>
<reference evidence="5 6" key="1">
    <citation type="submission" date="2019-03" db="EMBL/GenBank/DDBJ databases">
        <title>Genomic Encyclopedia of Type Strains, Phase III (KMG-III): the genomes of soil and plant-associated and newly described type strains.</title>
        <authorList>
            <person name="Whitman W."/>
        </authorList>
    </citation>
    <scope>NUCLEOTIDE SEQUENCE [LARGE SCALE GENOMIC DNA]</scope>
    <source>
        <strain evidence="5 6">VKM Ac-2573</strain>
    </source>
</reference>
<dbReference type="OrthoDB" id="3202170at2"/>
<keyword evidence="1" id="KW-0547">Nucleotide-binding</keyword>
<comment type="caution">
    <text evidence="5">The sequence shown here is derived from an EMBL/GenBank/DDBJ whole genome shotgun (WGS) entry which is preliminary data.</text>
</comment>
<dbReference type="Gene3D" id="1.10.10.10">
    <property type="entry name" value="Winged helix-like DNA-binding domain superfamily/Winged helix DNA-binding domain"/>
    <property type="match status" value="1"/>
</dbReference>
<evidence type="ECO:0000259" key="4">
    <source>
        <dbReference type="PROSITE" id="PS50043"/>
    </source>
</evidence>
<protein>
    <submittedName>
        <fullName evidence="5">Regulatory LuxR family protein</fullName>
    </submittedName>
</protein>
<sequence>MLPLHRSAELTGRDTECDALDQLISAVCSGQSRALVLSGEAGVGKSALMDYLAARAHRGQVVRVSGVQSEMELAFAALHQVCAPAFDLLDRLPTPQAEALRTVFGISAGPPPDMFLIGLGVLSLLAEAAVDQPLLCLVDDQQWLDRCSAQILSFVARRLGAESLGLVFATREVGQILTGLPEYQIGGLRDADARSLLDAVLTAPIDAQVRDQLVAEAHGNPLALLELPRGLTPAQLAGGFGLPSVTGIEESFIQRVTAMPPETRRLLLLAAAEPSGDDALVRRAAVRLGIDPQAATPAADAGLAEFANRIRFRHPLVRSAAYCSASAAEQREVHQALAAETDAASDPDRRAWHRAQGAAGPDEEIAEELERSAGRAQARSGFAATAAFLQRSAALTIDPVKRAARALAAAQAELQTGAFDSAAELLAMAEGEQLSELQRARADLVHARLAFLTNRGNDAPQLMLKAARRLEKVDVLLARTTYLDALSAAIFAGHLATPDGDVLAVAQLAVAAPQPDVARSVDLLLEGSALYYRDGYASGAPTLHKALAGFGPGLSVEEELQLLWMATTTALRLWDAERWAQLSQRHVELVRQTGVLSDVALALTSLAYVSVFAGDLQTAATLTDEVEAANEVTGGKLAPYGRLALAAFRGDRSETLALVEATQRDGRRRGEGIGVAFADWAAAVLANGLGRYQDAFDAAHRAGQDRSMMLSPSELVEAAVRTGAIDTAHRAAQTVEEMANATGTDWALGVSARCRALVTAGETAEGLYREAIAHLEKTALKVELARAQLLYGEWLRRERRRTDAREYLRTAHSSFETMGLAGFADRARRELQAAGGTARKRAVPTRTELTAQEAQIARMARDGLSNPEIATRLFISARTVQYHLRKVFSKLEIASRSQLDQVLPR</sequence>
<dbReference type="GO" id="GO:0005524">
    <property type="term" value="F:ATP binding"/>
    <property type="evidence" value="ECO:0007669"/>
    <property type="project" value="UniProtKB-KW"/>
</dbReference>
<dbReference type="GO" id="GO:0004016">
    <property type="term" value="F:adenylate cyclase activity"/>
    <property type="evidence" value="ECO:0007669"/>
    <property type="project" value="TreeGrafter"/>
</dbReference>
<evidence type="ECO:0000256" key="2">
    <source>
        <dbReference type="ARBA" id="ARBA00022840"/>
    </source>
</evidence>
<dbReference type="InterPro" id="IPR000792">
    <property type="entry name" value="Tscrpt_reg_LuxR_C"/>
</dbReference>
<dbReference type="InterPro" id="IPR016032">
    <property type="entry name" value="Sig_transdc_resp-reg_C-effctor"/>
</dbReference>
<feature type="domain" description="HTH luxR-type" evidence="4">
    <location>
        <begin position="841"/>
        <end position="905"/>
    </location>
</feature>